<dbReference type="InterPro" id="IPR027417">
    <property type="entry name" value="P-loop_NTPase"/>
</dbReference>
<dbReference type="EMBL" id="CP151406">
    <property type="protein sequence ID" value="WZJ22534.1"/>
    <property type="molecule type" value="Genomic_DNA"/>
</dbReference>
<reference evidence="8 9" key="1">
    <citation type="submission" date="2024-04" db="EMBL/GenBank/DDBJ databases">
        <title>Dissimilatory iodate-reducing microorganisms contribute to the enrichment of iodine in groundwater.</title>
        <authorList>
            <person name="Jiang Z."/>
        </authorList>
    </citation>
    <scope>NUCLEOTIDE SEQUENCE [LARGE SCALE GENOMIC DNA]</scope>
    <source>
        <strain evidence="8 9">NCP973</strain>
    </source>
</reference>
<gene>
    <name evidence="8" type="ORF">AADV58_05120</name>
</gene>
<dbReference type="Pfam" id="PF02562">
    <property type="entry name" value="PhoH"/>
    <property type="match status" value="1"/>
</dbReference>
<evidence type="ECO:0000256" key="5">
    <source>
        <dbReference type="ARBA" id="ARBA00022840"/>
    </source>
</evidence>
<comment type="similarity">
    <text evidence="2">Belongs to the PhoH family.</text>
</comment>
<organism evidence="8 9">
    <name type="scientific">Azonexus hydrophilus</name>
    <dbReference type="NCBI Taxonomy" id="418702"/>
    <lineage>
        <taxon>Bacteria</taxon>
        <taxon>Pseudomonadati</taxon>
        <taxon>Pseudomonadota</taxon>
        <taxon>Betaproteobacteria</taxon>
        <taxon>Rhodocyclales</taxon>
        <taxon>Azonexaceae</taxon>
        <taxon>Azonexus</taxon>
    </lineage>
</organism>
<keyword evidence="5" id="KW-0067">ATP-binding</keyword>
<dbReference type="PANTHER" id="PTHR30473:SF1">
    <property type="entry name" value="PHOH-LIKE PROTEIN"/>
    <property type="match status" value="1"/>
</dbReference>
<dbReference type="PANTHER" id="PTHR30473">
    <property type="entry name" value="PROTEIN PHOH"/>
    <property type="match status" value="1"/>
</dbReference>
<protein>
    <recommendedName>
        <fullName evidence="6">PhoH-like protein</fullName>
    </recommendedName>
</protein>
<keyword evidence="9" id="KW-1185">Reference proteome</keyword>
<evidence type="ECO:0000256" key="4">
    <source>
        <dbReference type="ARBA" id="ARBA00022741"/>
    </source>
</evidence>
<evidence type="ECO:0000313" key="8">
    <source>
        <dbReference type="EMBL" id="WZJ22534.1"/>
    </source>
</evidence>
<evidence type="ECO:0000256" key="1">
    <source>
        <dbReference type="ARBA" id="ARBA00004496"/>
    </source>
</evidence>
<evidence type="ECO:0000256" key="6">
    <source>
        <dbReference type="ARBA" id="ARBA00039970"/>
    </source>
</evidence>
<evidence type="ECO:0000256" key="2">
    <source>
        <dbReference type="ARBA" id="ARBA00010393"/>
    </source>
</evidence>
<evidence type="ECO:0000313" key="9">
    <source>
        <dbReference type="Proteomes" id="UP001479520"/>
    </source>
</evidence>
<dbReference type="Proteomes" id="UP001479520">
    <property type="component" value="Chromosome"/>
</dbReference>
<proteinExistence type="inferred from homology"/>
<evidence type="ECO:0000259" key="7">
    <source>
        <dbReference type="Pfam" id="PF02562"/>
    </source>
</evidence>
<dbReference type="RefSeq" id="WP_028995147.1">
    <property type="nucleotide sequence ID" value="NZ_CP151406.1"/>
</dbReference>
<comment type="subcellular location">
    <subcellularLocation>
        <location evidence="1">Cytoplasm</location>
    </subcellularLocation>
</comment>
<evidence type="ECO:0000256" key="3">
    <source>
        <dbReference type="ARBA" id="ARBA00022490"/>
    </source>
</evidence>
<name>A0ABZ2XIV1_9RHOO</name>
<accession>A0ABZ2XIV1</accession>
<keyword evidence="4" id="KW-0547">Nucleotide-binding</keyword>
<sequence>MSSAKTRAPKSRPVEFALAPVDNTLLANLCGPLDENIRQIETGFDVIIRRRSERFSVTGEQAQLTADAIRHFYAMARQPLSVDDIQLGLVELTNAPVRRIGNGDKLTDGPQLVTRKTELHGRTPRQVEYLKAIQEHDITFGIGPAGTGKTYLAVASAVDAFERDLVQRIILTRPAVEAGERLGFLPGDLTQKIDPYLRPLYDALYDLMGADRVAKLYEKRAIEIAPLAFMRGRTLNHAFIILDEAQNTTPEQMKMFLTRIGIGAKAVVTGDVTQIDLPKGHKSGLKEAMEVLRDVRGLAFTEFRKEDVVRHPLVARIVEAYEKRSQQSS</sequence>
<dbReference type="Gene3D" id="3.40.50.300">
    <property type="entry name" value="P-loop containing nucleotide triphosphate hydrolases"/>
    <property type="match status" value="1"/>
</dbReference>
<feature type="domain" description="PhoH-like protein" evidence="7">
    <location>
        <begin position="120"/>
        <end position="322"/>
    </location>
</feature>
<dbReference type="InterPro" id="IPR051451">
    <property type="entry name" value="PhoH2-like"/>
</dbReference>
<dbReference type="SUPFAM" id="SSF52540">
    <property type="entry name" value="P-loop containing nucleoside triphosphate hydrolases"/>
    <property type="match status" value="1"/>
</dbReference>
<keyword evidence="3" id="KW-0963">Cytoplasm</keyword>
<dbReference type="InterPro" id="IPR003714">
    <property type="entry name" value="PhoH"/>
</dbReference>